<feature type="compositionally biased region" description="Low complexity" evidence="4">
    <location>
        <begin position="192"/>
        <end position="206"/>
    </location>
</feature>
<gene>
    <name evidence="7" type="primary">HAP1</name>
</gene>
<evidence type="ECO:0000256" key="1">
    <source>
        <dbReference type="ARBA" id="ARBA00004173"/>
    </source>
</evidence>
<accession>A0ABM4ZL98</accession>
<feature type="region of interest" description="Disordered" evidence="4">
    <location>
        <begin position="779"/>
        <end position="799"/>
    </location>
</feature>
<dbReference type="SMART" id="SM01424">
    <property type="entry name" value="HAP1_N"/>
    <property type="match status" value="1"/>
</dbReference>
<dbReference type="InterPro" id="IPR051946">
    <property type="entry name" value="Intracell_Traff-Reg"/>
</dbReference>
<feature type="region of interest" description="Disordered" evidence="4">
    <location>
        <begin position="101"/>
        <end position="122"/>
    </location>
</feature>
<keyword evidence="6" id="KW-1185">Reference proteome</keyword>
<feature type="region of interest" description="Disordered" evidence="4">
    <location>
        <begin position="683"/>
        <end position="735"/>
    </location>
</feature>
<protein>
    <submittedName>
        <fullName evidence="7">Huntingtin-associated protein 1</fullName>
    </submittedName>
</protein>
<proteinExistence type="predicted"/>
<organism evidence="6 7">
    <name type="scientific">Vulpes vulpes</name>
    <name type="common">Red fox</name>
    <dbReference type="NCBI Taxonomy" id="9627"/>
    <lineage>
        <taxon>Eukaryota</taxon>
        <taxon>Metazoa</taxon>
        <taxon>Chordata</taxon>
        <taxon>Craniata</taxon>
        <taxon>Vertebrata</taxon>
        <taxon>Euteleostomi</taxon>
        <taxon>Mammalia</taxon>
        <taxon>Eutheria</taxon>
        <taxon>Laurasiatheria</taxon>
        <taxon>Carnivora</taxon>
        <taxon>Caniformia</taxon>
        <taxon>Canidae</taxon>
        <taxon>Vulpes</taxon>
    </lineage>
</organism>
<keyword evidence="3" id="KW-0496">Mitochondrion</keyword>
<dbReference type="RefSeq" id="XP_072603313.1">
    <property type="nucleotide sequence ID" value="XM_072747212.1"/>
</dbReference>
<sequence>MLGATRDAVAGVFTRRPPLSTVSRKSRFAGWKEVGRVDEGWRPSTRKGPRRLGTEPFSGGGEGRRSPALGPQAQGASWSRRSTLLLLLSFALCSCGRELPARGPQARAPPVAPGRPLPRVVRPGGRPLAALAIKAWLRQPTADSSEMRPRGSGQGAAGRRVRPGAPARVTLAPRPAASPAPEPSARPERGPAHAPAGAQAAGSRSACVSGPQARARPTPKAASAAGAPRTSTFSVLQGNAQAVPRSLDAPWTRFIFQGPLGPRAAGLGTGKAAGIWRTPAAHIGRRPGVSGPDRAAFIRELEEALCPDRPLPVKITQEDVKVMLNLLEERERDLNTAARIGQSLVKQNSVLMAENSKLEAMLGSAREEILHLRHQVSLRDDLLRLYSDSEEEEEEEEEEGEEEEEEEEEEETEEEEEEEEEEEQHDHPYGASELTSLGEPESLHFCPQLEALQEQLRLLEVENEQLREEASQLDALEEEEQMLILDCVEQFSEASQQMAELSEVLALRMESHDQQRREVTQLRTQVLKLQRRCQSYGVETEKLQQQLVLEKEIQMRLQDELQGLQEKYTERGGMLTEAQEEVKTLRQQASVSTGPVTHYTYTAPLDALPGFQETLAEELRMSIRRIISDPVFFMERNHGTTADEMPHLGYKLRCGEAREQGRGFEAEKGLMRAEDFVAEDFVPSEESVPEEEPGAAEEVVPADERSTEEAELVSEETEAWEEVEPQLDETTKQTNTVTSTLEATGLGPSHLSMKHVLQQLANWQDSGYRRHLRRRMLQEGGCSHRGLPSARTSCRSSSL</sequence>
<dbReference type="PANTHER" id="PTHR15751:SF14">
    <property type="entry name" value="HUNTINGTIN-ASSOCIATED PROTEIN 1"/>
    <property type="match status" value="1"/>
</dbReference>
<name>A0ABM4ZL98_VULVU</name>
<dbReference type="GeneID" id="112910759"/>
<evidence type="ECO:0000256" key="2">
    <source>
        <dbReference type="ARBA" id="ARBA00023054"/>
    </source>
</evidence>
<comment type="subcellular location">
    <subcellularLocation>
        <location evidence="1">Mitochondrion</location>
    </subcellularLocation>
</comment>
<evidence type="ECO:0000313" key="7">
    <source>
        <dbReference type="RefSeq" id="XP_072603313.1"/>
    </source>
</evidence>
<feature type="compositionally biased region" description="Acidic residues" evidence="4">
    <location>
        <begin position="388"/>
        <end position="423"/>
    </location>
</feature>
<evidence type="ECO:0000259" key="5">
    <source>
        <dbReference type="SMART" id="SM01424"/>
    </source>
</evidence>
<feature type="compositionally biased region" description="Polar residues" evidence="4">
    <location>
        <begin position="790"/>
        <end position="799"/>
    </location>
</feature>
<feature type="region of interest" description="Disordered" evidence="4">
    <location>
        <begin position="39"/>
        <end position="75"/>
    </location>
</feature>
<evidence type="ECO:0000256" key="4">
    <source>
        <dbReference type="SAM" id="MobiDB-lite"/>
    </source>
</evidence>
<reference evidence="7" key="2">
    <citation type="submission" date="2025-08" db="UniProtKB">
        <authorList>
            <consortium name="RefSeq"/>
        </authorList>
    </citation>
    <scope>IDENTIFICATION</scope>
    <source>
        <tissue evidence="7">Cell line</tissue>
    </source>
</reference>
<dbReference type="PANTHER" id="PTHR15751">
    <property type="entry name" value="TRAFFICKING KINESIN-BINDING PROTEIN"/>
    <property type="match status" value="1"/>
</dbReference>
<reference evidence="6" key="1">
    <citation type="submission" date="2025-05" db="UniProtKB">
        <authorList>
            <consortium name="RefSeq"/>
        </authorList>
    </citation>
    <scope>NUCLEOTIDE SEQUENCE [LARGE SCALE GENOMIC DNA]</scope>
</reference>
<feature type="region of interest" description="Disordered" evidence="4">
    <location>
        <begin position="386"/>
        <end position="435"/>
    </location>
</feature>
<evidence type="ECO:0000313" key="6">
    <source>
        <dbReference type="Proteomes" id="UP001652641"/>
    </source>
</evidence>
<feature type="compositionally biased region" description="Low complexity" evidence="4">
    <location>
        <begin position="163"/>
        <end position="175"/>
    </location>
</feature>
<feature type="domain" description="HAP1 N-terminal" evidence="5">
    <location>
        <begin position="145"/>
        <end position="588"/>
    </location>
</feature>
<feature type="compositionally biased region" description="Acidic residues" evidence="4">
    <location>
        <begin position="709"/>
        <end position="727"/>
    </location>
</feature>
<evidence type="ECO:0000256" key="3">
    <source>
        <dbReference type="ARBA" id="ARBA00023128"/>
    </source>
</evidence>
<dbReference type="Pfam" id="PF04849">
    <property type="entry name" value="HAP1_N"/>
    <property type="match status" value="1"/>
</dbReference>
<dbReference type="Proteomes" id="UP001652641">
    <property type="component" value="Chromosome 2"/>
</dbReference>
<feature type="region of interest" description="Disordered" evidence="4">
    <location>
        <begin position="140"/>
        <end position="228"/>
    </location>
</feature>
<dbReference type="InterPro" id="IPR006933">
    <property type="entry name" value="HAP1_N"/>
</dbReference>
<keyword evidence="2" id="KW-0175">Coiled coil</keyword>